<comment type="cofactor">
    <cofactor evidence="6">
        <name>[2Fe-2S] cluster</name>
        <dbReference type="ChEBI" id="CHEBI:190135"/>
    </cofactor>
</comment>
<dbReference type="SUPFAM" id="SSF54292">
    <property type="entry name" value="2Fe-2S ferredoxin-like"/>
    <property type="match status" value="1"/>
</dbReference>
<dbReference type="Proteomes" id="UP000219435">
    <property type="component" value="Unassembled WGS sequence"/>
</dbReference>
<evidence type="ECO:0000256" key="3">
    <source>
        <dbReference type="ARBA" id="ARBA00022723"/>
    </source>
</evidence>
<gene>
    <name evidence="8" type="ORF">SAMN05660748_0378</name>
</gene>
<name>A0A285UXY5_9ACTN</name>
<evidence type="ECO:0000256" key="1">
    <source>
        <dbReference type="ARBA" id="ARBA00010914"/>
    </source>
</evidence>
<evidence type="ECO:0000313" key="9">
    <source>
        <dbReference type="Proteomes" id="UP000219435"/>
    </source>
</evidence>
<dbReference type="InterPro" id="IPR012675">
    <property type="entry name" value="Beta-grasp_dom_sf"/>
</dbReference>
<keyword evidence="5" id="KW-0411">Iron-sulfur</keyword>
<dbReference type="GO" id="GO:0046872">
    <property type="term" value="F:metal ion binding"/>
    <property type="evidence" value="ECO:0007669"/>
    <property type="project" value="UniProtKB-KW"/>
</dbReference>
<evidence type="ECO:0000313" key="8">
    <source>
        <dbReference type="EMBL" id="SOC46680.1"/>
    </source>
</evidence>
<accession>A0A285UXY5</accession>
<dbReference type="PANTHER" id="PTHR23426:SF65">
    <property type="entry name" value="FERREDOXIN-2, MITOCHONDRIAL"/>
    <property type="match status" value="1"/>
</dbReference>
<dbReference type="Gene3D" id="3.10.20.30">
    <property type="match status" value="1"/>
</dbReference>
<keyword evidence="2" id="KW-0001">2Fe-2S</keyword>
<dbReference type="EMBL" id="OBQI01000001">
    <property type="protein sequence ID" value="SOC46680.1"/>
    <property type="molecule type" value="Genomic_DNA"/>
</dbReference>
<comment type="similarity">
    <text evidence="1">Belongs to the adrenodoxin/putidaredoxin family.</text>
</comment>
<dbReference type="GO" id="GO:0140647">
    <property type="term" value="P:P450-containing electron transport chain"/>
    <property type="evidence" value="ECO:0007669"/>
    <property type="project" value="InterPro"/>
</dbReference>
<dbReference type="InterPro" id="IPR001055">
    <property type="entry name" value="Adrenodoxin-like"/>
</dbReference>
<evidence type="ECO:0000256" key="2">
    <source>
        <dbReference type="ARBA" id="ARBA00022714"/>
    </source>
</evidence>
<evidence type="ECO:0000259" key="7">
    <source>
        <dbReference type="PROSITE" id="PS51085"/>
    </source>
</evidence>
<dbReference type="AlphaFoldDB" id="A0A285UXY5"/>
<keyword evidence="3" id="KW-0479">Metal-binding</keyword>
<evidence type="ECO:0000256" key="4">
    <source>
        <dbReference type="ARBA" id="ARBA00023004"/>
    </source>
</evidence>
<proteinExistence type="inferred from homology"/>
<sequence length="103" mass="11068">MNVTFTLQDQTSRTVEAEPGWKLMEVAVDNAIPGIDGDCGGEAACATCHVYVAPEWRDATGERTDLEQAMLASTFGVRENSRLSCQIETSEELDGLSVEVVGS</sequence>
<dbReference type="PROSITE" id="PS51085">
    <property type="entry name" value="2FE2S_FER_2"/>
    <property type="match status" value="1"/>
</dbReference>
<dbReference type="PRINTS" id="PR00355">
    <property type="entry name" value="ADRENODOXIN"/>
</dbReference>
<keyword evidence="9" id="KW-1185">Reference proteome</keyword>
<dbReference type="GO" id="GO:0051537">
    <property type="term" value="F:2 iron, 2 sulfur cluster binding"/>
    <property type="evidence" value="ECO:0007669"/>
    <property type="project" value="UniProtKB-KW"/>
</dbReference>
<evidence type="ECO:0000256" key="6">
    <source>
        <dbReference type="ARBA" id="ARBA00034078"/>
    </source>
</evidence>
<dbReference type="PANTHER" id="PTHR23426">
    <property type="entry name" value="FERREDOXIN/ADRENODOXIN"/>
    <property type="match status" value="1"/>
</dbReference>
<dbReference type="CDD" id="cd00207">
    <property type="entry name" value="fer2"/>
    <property type="match status" value="1"/>
</dbReference>
<reference evidence="9" key="1">
    <citation type="submission" date="2017-08" db="EMBL/GenBank/DDBJ databases">
        <authorList>
            <person name="Varghese N."/>
            <person name="Submissions S."/>
        </authorList>
    </citation>
    <scope>NUCLEOTIDE SEQUENCE [LARGE SCALE GENOMIC DNA]</scope>
    <source>
        <strain evidence="9">DSM 4725</strain>
    </source>
</reference>
<dbReference type="GO" id="GO:0009055">
    <property type="term" value="F:electron transfer activity"/>
    <property type="evidence" value="ECO:0007669"/>
    <property type="project" value="TreeGrafter"/>
</dbReference>
<protein>
    <submittedName>
        <fullName evidence="8">Ferredoxin, 2Fe-2S</fullName>
    </submittedName>
</protein>
<dbReference type="RefSeq" id="WP_097193325.1">
    <property type="nucleotide sequence ID" value="NZ_OBQI01000001.1"/>
</dbReference>
<dbReference type="InterPro" id="IPR036010">
    <property type="entry name" value="2Fe-2S_ferredoxin-like_sf"/>
</dbReference>
<organism evidence="8 9">
    <name type="scientific">Blastococcus aggregatus</name>
    <dbReference type="NCBI Taxonomy" id="38502"/>
    <lineage>
        <taxon>Bacteria</taxon>
        <taxon>Bacillati</taxon>
        <taxon>Actinomycetota</taxon>
        <taxon>Actinomycetes</taxon>
        <taxon>Geodermatophilales</taxon>
        <taxon>Geodermatophilaceae</taxon>
        <taxon>Blastococcus</taxon>
    </lineage>
</organism>
<dbReference type="Pfam" id="PF00111">
    <property type="entry name" value="Fer2"/>
    <property type="match status" value="1"/>
</dbReference>
<evidence type="ECO:0000256" key="5">
    <source>
        <dbReference type="ARBA" id="ARBA00023014"/>
    </source>
</evidence>
<dbReference type="InterPro" id="IPR001041">
    <property type="entry name" value="2Fe-2S_ferredoxin-type"/>
</dbReference>
<feature type="domain" description="2Fe-2S ferredoxin-type" evidence="7">
    <location>
        <begin position="1"/>
        <end position="103"/>
    </location>
</feature>
<keyword evidence="4" id="KW-0408">Iron</keyword>
<dbReference type="OrthoDB" id="9799640at2"/>